<dbReference type="RefSeq" id="WP_119549352.1">
    <property type="nucleotide sequence ID" value="NZ_QXIR01000042.1"/>
</dbReference>
<reference evidence="2 3" key="1">
    <citation type="submission" date="2018-09" db="EMBL/GenBank/DDBJ databases">
        <title>Bacillus saliacetes sp. nov., isolated from Thai shrimp paste (Ka-pi).</title>
        <authorList>
            <person name="Daroonpunt R."/>
            <person name="Tanasupawat S."/>
            <person name="Yiamsombut S."/>
        </authorList>
    </citation>
    <scope>NUCLEOTIDE SEQUENCE [LARGE SCALE GENOMIC DNA]</scope>
    <source>
        <strain evidence="2 3">SKP7-4</strain>
    </source>
</reference>
<name>A0A3A1QNI2_9BACI</name>
<evidence type="ECO:0000256" key="1">
    <source>
        <dbReference type="SAM" id="MobiDB-lite"/>
    </source>
</evidence>
<feature type="compositionally biased region" description="Basic and acidic residues" evidence="1">
    <location>
        <begin position="49"/>
        <end position="61"/>
    </location>
</feature>
<evidence type="ECO:0000313" key="3">
    <source>
        <dbReference type="Proteomes" id="UP000265801"/>
    </source>
</evidence>
<dbReference type="AlphaFoldDB" id="A0A3A1QNI2"/>
<feature type="region of interest" description="Disordered" evidence="1">
    <location>
        <begin position="1"/>
        <end position="61"/>
    </location>
</feature>
<feature type="compositionally biased region" description="Basic and acidic residues" evidence="1">
    <location>
        <begin position="1"/>
        <end position="13"/>
    </location>
</feature>
<keyword evidence="3" id="KW-1185">Reference proteome</keyword>
<dbReference type="OrthoDB" id="2970389at2"/>
<comment type="caution">
    <text evidence="2">The sequence shown here is derived from an EMBL/GenBank/DDBJ whole genome shotgun (WGS) entry which is preliminary data.</text>
</comment>
<dbReference type="Proteomes" id="UP000265801">
    <property type="component" value="Unassembled WGS sequence"/>
</dbReference>
<accession>A0A3A1QNI2</accession>
<gene>
    <name evidence="2" type="ORF">D3H55_21420</name>
</gene>
<evidence type="ECO:0008006" key="4">
    <source>
        <dbReference type="Google" id="ProtNLM"/>
    </source>
</evidence>
<protein>
    <recommendedName>
        <fullName evidence="4">DUF4025 domain-containing protein</fullName>
    </recommendedName>
</protein>
<sequence>MNKEQPFDKDGNKRMGALAGHGAYLDANEPYPGDSVNEHQDQEFANEIVGREEIKQQNDNL</sequence>
<proteinExistence type="predicted"/>
<evidence type="ECO:0000313" key="2">
    <source>
        <dbReference type="EMBL" id="RIW28625.1"/>
    </source>
</evidence>
<dbReference type="EMBL" id="QXIR01000042">
    <property type="protein sequence ID" value="RIW28625.1"/>
    <property type="molecule type" value="Genomic_DNA"/>
</dbReference>
<organism evidence="2 3">
    <name type="scientific">Bacillus salacetis</name>
    <dbReference type="NCBI Taxonomy" id="2315464"/>
    <lineage>
        <taxon>Bacteria</taxon>
        <taxon>Bacillati</taxon>
        <taxon>Bacillota</taxon>
        <taxon>Bacilli</taxon>
        <taxon>Bacillales</taxon>
        <taxon>Bacillaceae</taxon>
        <taxon>Bacillus</taxon>
    </lineage>
</organism>